<dbReference type="STRING" id="1590841.A0A2R6RA63"/>
<dbReference type="EMBL" id="NKQK01000008">
    <property type="protein sequence ID" value="PSS24452.1"/>
    <property type="molecule type" value="Genomic_DNA"/>
</dbReference>
<proteinExistence type="predicted"/>
<dbReference type="AlphaFoldDB" id="A0A2R6RA63"/>
<dbReference type="PANTHER" id="PTHR33983">
    <property type="entry name" value="OS07G0185900 PROTEIN"/>
    <property type="match status" value="1"/>
</dbReference>
<evidence type="ECO:0000313" key="2">
    <source>
        <dbReference type="Proteomes" id="UP000241394"/>
    </source>
</evidence>
<dbReference type="OrthoDB" id="747111at2759"/>
<gene>
    <name evidence="1" type="ORF">CEY00_Acc09293</name>
</gene>
<dbReference type="Gramene" id="PSS24452">
    <property type="protein sequence ID" value="PSS24452"/>
    <property type="gene ID" value="CEY00_Acc09293"/>
</dbReference>
<protein>
    <submittedName>
        <fullName evidence="1">Pituitary adenylate cyclase-activating polypeptide type I receptor like</fullName>
    </submittedName>
</protein>
<accession>A0A2R6RA63</accession>
<dbReference type="OMA" id="FPHTARM"/>
<comment type="caution">
    <text evidence="1">The sequence shown here is derived from an EMBL/GenBank/DDBJ whole genome shotgun (WGS) entry which is preliminary data.</text>
</comment>
<keyword evidence="2" id="KW-1185">Reference proteome</keyword>
<sequence length="75" mass="8096">MSKYAELLDVGVRIAARFHSHCPQTARMYYHPPPVNTDPHHGGASGNVSARVGDCKPKAFMGGIDTADLILYSVV</sequence>
<evidence type="ECO:0000313" key="1">
    <source>
        <dbReference type="EMBL" id="PSS24452.1"/>
    </source>
</evidence>
<reference evidence="2" key="2">
    <citation type="journal article" date="2018" name="BMC Genomics">
        <title>A manually annotated Actinidia chinensis var. chinensis (kiwifruit) genome highlights the challenges associated with draft genomes and gene prediction in plants.</title>
        <authorList>
            <person name="Pilkington S.M."/>
            <person name="Crowhurst R."/>
            <person name="Hilario E."/>
            <person name="Nardozza S."/>
            <person name="Fraser L."/>
            <person name="Peng Y."/>
            <person name="Gunaseelan K."/>
            <person name="Simpson R."/>
            <person name="Tahir J."/>
            <person name="Deroles S.C."/>
            <person name="Templeton K."/>
            <person name="Luo Z."/>
            <person name="Davy M."/>
            <person name="Cheng C."/>
            <person name="McNeilage M."/>
            <person name="Scaglione D."/>
            <person name="Liu Y."/>
            <person name="Zhang Q."/>
            <person name="Datson P."/>
            <person name="De Silva N."/>
            <person name="Gardiner S.E."/>
            <person name="Bassett H."/>
            <person name="Chagne D."/>
            <person name="McCallum J."/>
            <person name="Dzierzon H."/>
            <person name="Deng C."/>
            <person name="Wang Y.Y."/>
            <person name="Barron L."/>
            <person name="Manako K."/>
            <person name="Bowen J."/>
            <person name="Foster T.M."/>
            <person name="Erridge Z.A."/>
            <person name="Tiffin H."/>
            <person name="Waite C.N."/>
            <person name="Davies K.M."/>
            <person name="Grierson E.P."/>
            <person name="Laing W.A."/>
            <person name="Kirk R."/>
            <person name="Chen X."/>
            <person name="Wood M."/>
            <person name="Montefiori M."/>
            <person name="Brummell D.A."/>
            <person name="Schwinn K.E."/>
            <person name="Catanach A."/>
            <person name="Fullerton C."/>
            <person name="Li D."/>
            <person name="Meiyalaghan S."/>
            <person name="Nieuwenhuizen N."/>
            <person name="Read N."/>
            <person name="Prakash R."/>
            <person name="Hunter D."/>
            <person name="Zhang H."/>
            <person name="McKenzie M."/>
            <person name="Knabel M."/>
            <person name="Harris A."/>
            <person name="Allan A.C."/>
            <person name="Gleave A."/>
            <person name="Chen A."/>
            <person name="Janssen B.J."/>
            <person name="Plunkett B."/>
            <person name="Ampomah-Dwamena C."/>
            <person name="Voogd C."/>
            <person name="Leif D."/>
            <person name="Lafferty D."/>
            <person name="Souleyre E.J.F."/>
            <person name="Varkonyi-Gasic E."/>
            <person name="Gambi F."/>
            <person name="Hanley J."/>
            <person name="Yao J.L."/>
            <person name="Cheung J."/>
            <person name="David K.M."/>
            <person name="Warren B."/>
            <person name="Marsh K."/>
            <person name="Snowden K.C."/>
            <person name="Lin-Wang K."/>
            <person name="Brian L."/>
            <person name="Martinez-Sanchez M."/>
            <person name="Wang M."/>
            <person name="Ileperuma N."/>
            <person name="Macnee N."/>
            <person name="Campin R."/>
            <person name="McAtee P."/>
            <person name="Drummond R.S.M."/>
            <person name="Espley R.V."/>
            <person name="Ireland H.S."/>
            <person name="Wu R."/>
            <person name="Atkinson R.G."/>
            <person name="Karunairetnam S."/>
            <person name="Bulley S."/>
            <person name="Chunkath S."/>
            <person name="Hanley Z."/>
            <person name="Storey R."/>
            <person name="Thrimawithana A.H."/>
            <person name="Thomson S."/>
            <person name="David C."/>
            <person name="Testolin R."/>
            <person name="Huang H."/>
            <person name="Hellens R.P."/>
            <person name="Schaffer R.J."/>
        </authorList>
    </citation>
    <scope>NUCLEOTIDE SEQUENCE [LARGE SCALE GENOMIC DNA]</scope>
    <source>
        <strain evidence="2">cv. Red5</strain>
    </source>
</reference>
<dbReference type="PANTHER" id="PTHR33983:SF1">
    <property type="entry name" value="OS07G0185900 PROTEIN"/>
    <property type="match status" value="1"/>
</dbReference>
<dbReference type="Proteomes" id="UP000241394">
    <property type="component" value="Chromosome LG8"/>
</dbReference>
<name>A0A2R6RA63_ACTCC</name>
<organism evidence="1 2">
    <name type="scientific">Actinidia chinensis var. chinensis</name>
    <name type="common">Chinese soft-hair kiwi</name>
    <dbReference type="NCBI Taxonomy" id="1590841"/>
    <lineage>
        <taxon>Eukaryota</taxon>
        <taxon>Viridiplantae</taxon>
        <taxon>Streptophyta</taxon>
        <taxon>Embryophyta</taxon>
        <taxon>Tracheophyta</taxon>
        <taxon>Spermatophyta</taxon>
        <taxon>Magnoliopsida</taxon>
        <taxon>eudicotyledons</taxon>
        <taxon>Gunneridae</taxon>
        <taxon>Pentapetalae</taxon>
        <taxon>asterids</taxon>
        <taxon>Ericales</taxon>
        <taxon>Actinidiaceae</taxon>
        <taxon>Actinidia</taxon>
    </lineage>
</organism>
<dbReference type="InParanoid" id="A0A2R6RA63"/>
<reference evidence="1 2" key="1">
    <citation type="submission" date="2017-07" db="EMBL/GenBank/DDBJ databases">
        <title>An improved, manually edited Actinidia chinensis var. chinensis (kiwifruit) genome highlights the challenges associated with draft genomes and gene prediction in plants.</title>
        <authorList>
            <person name="Pilkington S."/>
            <person name="Crowhurst R."/>
            <person name="Hilario E."/>
            <person name="Nardozza S."/>
            <person name="Fraser L."/>
            <person name="Peng Y."/>
            <person name="Gunaseelan K."/>
            <person name="Simpson R."/>
            <person name="Tahir J."/>
            <person name="Deroles S."/>
            <person name="Templeton K."/>
            <person name="Luo Z."/>
            <person name="Davy M."/>
            <person name="Cheng C."/>
            <person name="Mcneilage M."/>
            <person name="Scaglione D."/>
            <person name="Liu Y."/>
            <person name="Zhang Q."/>
            <person name="Datson P."/>
            <person name="De Silva N."/>
            <person name="Gardiner S."/>
            <person name="Bassett H."/>
            <person name="Chagne D."/>
            <person name="Mccallum J."/>
            <person name="Dzierzon H."/>
            <person name="Deng C."/>
            <person name="Wang Y.-Y."/>
            <person name="Barron N."/>
            <person name="Manako K."/>
            <person name="Bowen J."/>
            <person name="Foster T."/>
            <person name="Erridge Z."/>
            <person name="Tiffin H."/>
            <person name="Waite C."/>
            <person name="Davies K."/>
            <person name="Grierson E."/>
            <person name="Laing W."/>
            <person name="Kirk R."/>
            <person name="Chen X."/>
            <person name="Wood M."/>
            <person name="Montefiori M."/>
            <person name="Brummell D."/>
            <person name="Schwinn K."/>
            <person name="Catanach A."/>
            <person name="Fullerton C."/>
            <person name="Li D."/>
            <person name="Meiyalaghan S."/>
            <person name="Nieuwenhuizen N."/>
            <person name="Read N."/>
            <person name="Prakash R."/>
            <person name="Hunter D."/>
            <person name="Zhang H."/>
            <person name="Mckenzie M."/>
            <person name="Knabel M."/>
            <person name="Harris A."/>
            <person name="Allan A."/>
            <person name="Chen A."/>
            <person name="Janssen B."/>
            <person name="Plunkett B."/>
            <person name="Dwamena C."/>
            <person name="Voogd C."/>
            <person name="Leif D."/>
            <person name="Lafferty D."/>
            <person name="Souleyre E."/>
            <person name="Varkonyi-Gasic E."/>
            <person name="Gambi F."/>
            <person name="Hanley J."/>
            <person name="Yao J.-L."/>
            <person name="Cheung J."/>
            <person name="David K."/>
            <person name="Warren B."/>
            <person name="Marsh K."/>
            <person name="Snowden K."/>
            <person name="Lin-Wang K."/>
            <person name="Brian L."/>
            <person name="Martinez-Sanchez M."/>
            <person name="Wang M."/>
            <person name="Ileperuma N."/>
            <person name="Macnee N."/>
            <person name="Campin R."/>
            <person name="Mcatee P."/>
            <person name="Drummond R."/>
            <person name="Espley R."/>
            <person name="Ireland H."/>
            <person name="Wu R."/>
            <person name="Atkinson R."/>
            <person name="Karunairetnam S."/>
            <person name="Bulley S."/>
            <person name="Chunkath S."/>
            <person name="Hanley Z."/>
            <person name="Storey R."/>
            <person name="Thrimawithana A."/>
            <person name="Thomson S."/>
            <person name="David C."/>
            <person name="Testolin R."/>
        </authorList>
    </citation>
    <scope>NUCLEOTIDE SEQUENCE [LARGE SCALE GENOMIC DNA]</scope>
    <source>
        <strain evidence="2">cv. Red5</strain>
        <tissue evidence="1">Young leaf</tissue>
    </source>
</reference>
<keyword evidence="1" id="KW-0675">Receptor</keyword>